<dbReference type="Gene3D" id="3.40.50.12780">
    <property type="entry name" value="N-terminal domain of ligase-like"/>
    <property type="match status" value="1"/>
</dbReference>
<evidence type="ECO:0000256" key="5">
    <source>
        <dbReference type="ARBA" id="ARBA00029454"/>
    </source>
</evidence>
<dbReference type="GO" id="GO:0005737">
    <property type="term" value="C:cytoplasm"/>
    <property type="evidence" value="ECO:0007669"/>
    <property type="project" value="TreeGrafter"/>
</dbReference>
<dbReference type="PROSITE" id="PS00455">
    <property type="entry name" value="AMP_BINDING"/>
    <property type="match status" value="1"/>
</dbReference>
<keyword evidence="2" id="KW-0596">Phosphopantetheine</keyword>
<dbReference type="InterPro" id="IPR020845">
    <property type="entry name" value="AMP-binding_CS"/>
</dbReference>
<dbReference type="PANTHER" id="PTHR45527:SF1">
    <property type="entry name" value="FATTY ACID SYNTHASE"/>
    <property type="match status" value="1"/>
</dbReference>
<evidence type="ECO:0000256" key="4">
    <source>
        <dbReference type="ARBA" id="ARBA00022598"/>
    </source>
</evidence>
<dbReference type="Gene3D" id="3.30.300.30">
    <property type="match status" value="1"/>
</dbReference>
<evidence type="ECO:0000256" key="1">
    <source>
        <dbReference type="ARBA" id="ARBA00004924"/>
    </source>
</evidence>
<protein>
    <recommendedName>
        <fullName evidence="6">Carrier domain-containing protein</fullName>
    </recommendedName>
</protein>
<dbReference type="SUPFAM" id="SSF52777">
    <property type="entry name" value="CoA-dependent acyltransferases"/>
    <property type="match status" value="7"/>
</dbReference>
<dbReference type="Gene3D" id="1.10.1200.10">
    <property type="entry name" value="ACP-like"/>
    <property type="match status" value="3"/>
</dbReference>
<dbReference type="InterPro" id="IPR009081">
    <property type="entry name" value="PP-bd_ACP"/>
</dbReference>
<dbReference type="InterPro" id="IPR020806">
    <property type="entry name" value="PKS_PP-bd"/>
</dbReference>
<dbReference type="InterPro" id="IPR000873">
    <property type="entry name" value="AMP-dep_synth/lig_dom"/>
</dbReference>
<accession>A0A5N5WRU9</accession>
<dbReference type="Proteomes" id="UP000326565">
    <property type="component" value="Unassembled WGS sequence"/>
</dbReference>
<evidence type="ECO:0000259" key="6">
    <source>
        <dbReference type="PROSITE" id="PS50075"/>
    </source>
</evidence>
<sequence length="2660" mass="294321">MSPEPKTWKSILQPAAPLKKMQLPLTTLRALQAEPGNGLALDWTVERLQVRQLGCLGSEQGVNSLIEGYARGVMAVTGRTRIAIRVTSREDRSNVNHAIVVARCAADNAIVEWDAFVADCQDPTEGWEASEFGLYLVSEEGMKIDLESPVRFALCVDIKSSYAEFIYRVELKETVDIPSVVQQLESCLQPSGGGHDSVQFWERELRDFVNISERQFPPLYCERVAVTPATPPIPWQKIALGTSWEQLERVAQRLDLRSVASVARAAFACILAEYLESDKVILGEQSPGTRDSTKFDSLILVPVLVPPEQTAKTLISRIDEFITRAIAVQPVSPGLFREILLCPSSEAPYNALFIDYHDTVSDDAQNGILEETPLPLSEAGISFGFHRGEGGLPLCTLSAKGNVMDVPHQQLLLRQIDGLITAMIGQPAEPVRDLAQFFPEDLLSSHSPTVSENLRQATHLSPSHWVDYWAASNPTWIALEVIEAITEDKIESQKWTYGDLSETSDRLCTWLERRGWCNRVIAVCLGRSFMAYALVLAIWKSGNCYVPIAEDLPEARRMFLLSDSGATALFSEKGIMESIHPPKDCQVIDINSFEYLEEVDATEERTLADVKPTDNCYLLYTSGSTGKPKGVLVNRGNLSAFTEAQSEYICRDVPDTVALGGKGGYLAHASRAFDVHICEMVLGWRHGLRLVTAPRSMILDNLLQVLSRLRITHAGFVPSLLEHTGLSAEQLPDLRYLGVGGEKISETIIERFVGKPSIALVNAYGPTEVTIGMTSHTVTRLSTVRNIGTAVGNITIHVFEPETTNYVKRGHAGELCVTGDLVANGYHRRPDAGGFIDFRGQRMYRTGDIVRLMANDCIEYLGRRDSQAKVRGQRLELEEVSAAVHRCANRPVNVTSMVTPSPITKRPQLVTFISPVRDRPGDPTAQPTFLKAQYQDWVPDILERCRKELPNYMVPSVLVPISFIPTQISGKADNRRLVAFYESIPASDLLLETGISTTKIPEPGLHSGAATLTTDEEQIRDIICSVVSVDPSTVTKSTSIFQLGIDSLSSLNVAAKMREAGYLCTAADVLGNPTLVQLASLPQSHTGSGSGSSEYFSAGQVAEASQRLEYLDQVFRQWQKGIPNSSVVVARPCLPLQESLVSSSMGSLTPLYVNHIMCRLGSGITLGALRKAFEDLIHENEILRTCFQVMNDRIIQVVLKPRVVEISWEQVAVSDEREAQEHFRNRQTEIGSKIVGQIESEPPFHILAASSDSNDPPGWLMLSIHHSIFDGASMDIFLDRLYHHYTGKAALHATDLTPLYRYFVTNPEQRAEQFWSRYLSGCAPSFIKTDGSNDAPYDIYTEALPFKLSLISKFASKISTTTPLVLETVWAIALARYLGQRDVLFGRVMNGRSVPVESVERMLIPLVTTVPSRLQLPSSLSSLVELIKSHTQASLESLPYQHTALRDIQRYAQMSGPLFNSLFSYIATTPSQRTEALLVEIDSIMRADYPLALEIKAESDLDTVTLRLRVTSVSSATDDARGLIDTVLILLQGLMANGDVAVDDEGTSLPQKGEKLKWDESQWTACETEIRKIVADTTGLPESQISKSASFFTLGIDSVISIRLARGLQKLGLKASSSDIMRYPSVGALHSYLQKSNTVPAVSLAKEAASDPNIKIDLFHADDSIVETYRCTPLQTAMIGQCLSSEGKGYVHHHVVVLDGSIDLERLASAWKYVVEMADILRTTFHREEASHNFQAAVHQHSIIQWLHEPAVQSLSDAIERISQRVAYSNTESFQRPPWQVTILTGSSEQLMVVTMHHCLYDGFSLPLLFDCVEKLYRGEQTRIEAFAPAARKVAHAEVSSVQFWADTVKGYRYPEIPVPPVAATGSCVQWAEIKVQTPAAVLQLQCGSLEVTLQTVALLAFGRSLASILGQRDVVFGHVVSGRGLDIDTTASAFGPLFNTVPFRLKLDPILQSTRSVLHYIQRFSADARSHQHAPLRLVQKDWRLDTHSKGSSLFDALFTFNKSESKDITSIFRPYAADRIPDTPNYKLNVEFEQKPDFLIIRASSREVFPNAGELDIWLQTLALGLENIVSSPDAPVLSFPPVLRALPLVTSYLEEVNEQPSNIVGLDSQLGTIKEIMATVTRTPIEQLHENTSIFALGIDSILAIDLSAKCRAAGLKLSVADILQGKTIQGIAMLAANKKGVPLDLQRTITTGPSSISSSANVEALTALSITEDDIEAILPCLSGQAFYVSSWLNSGRRLWEFTFAFRSRARLDPEQVQRAWLQLQHRHSILRTTFAAVSAAEIVQVIYKPSKVDGDLHIERRHSKDDLQSVIQDLVRNIVRSPSDLFTPPVRLCLVQHGDSDILLLTLHHALYDAWTIPILTKDLEALYQNESLSPPSSFSSFVAYAQEGADPKHKDCYWKSALGMGQRTLLGGIISASREYPHFLSSRVIYPPQFSKVETRCRQIGISVPSLLLLAVGRSLARTTNVTHPMFGVFQSGRSCEFPEIHNMAGPTVNMLPVVIPNALSCQTIGALEALQHDLGQRSLYDQTNLRHLREMMKALGNEMEFNVLVNIVWGRLSDGTVGDAVNPMLSPFPIHSMDHVTNEQPLTRRTSVDAWDCNWLPCGNNIYLEVNHNETDDALHWMIDYRTDSMSSDEGHGLLSTIGEELDLILEYL</sequence>
<dbReference type="Gene3D" id="3.30.559.10">
    <property type="entry name" value="Chloramphenicol acetyltransferase-like domain"/>
    <property type="match status" value="3"/>
</dbReference>
<dbReference type="FunFam" id="3.30.300.30:FF:000033">
    <property type="entry name" value="Nonribosomal siderophore peptide synthase SidC"/>
    <property type="match status" value="1"/>
</dbReference>
<organism evidence="7 8">
    <name type="scientific">Aspergillus leporis</name>
    <dbReference type="NCBI Taxonomy" id="41062"/>
    <lineage>
        <taxon>Eukaryota</taxon>
        <taxon>Fungi</taxon>
        <taxon>Dikarya</taxon>
        <taxon>Ascomycota</taxon>
        <taxon>Pezizomycotina</taxon>
        <taxon>Eurotiomycetes</taxon>
        <taxon>Eurotiomycetidae</taxon>
        <taxon>Eurotiales</taxon>
        <taxon>Aspergillaceae</taxon>
        <taxon>Aspergillus</taxon>
        <taxon>Aspergillus subgen. Circumdati</taxon>
    </lineage>
</organism>
<dbReference type="GO" id="GO:0043041">
    <property type="term" value="P:amino acid activation for nonribosomal peptide biosynthetic process"/>
    <property type="evidence" value="ECO:0007669"/>
    <property type="project" value="TreeGrafter"/>
</dbReference>
<dbReference type="PANTHER" id="PTHR45527">
    <property type="entry name" value="NONRIBOSOMAL PEPTIDE SYNTHETASE"/>
    <property type="match status" value="1"/>
</dbReference>
<dbReference type="InterPro" id="IPR023213">
    <property type="entry name" value="CAT-like_dom_sf"/>
</dbReference>
<dbReference type="SUPFAM" id="SSF47336">
    <property type="entry name" value="ACP-like"/>
    <property type="match status" value="3"/>
</dbReference>
<dbReference type="SMART" id="SM00823">
    <property type="entry name" value="PKS_PP"/>
    <property type="match status" value="2"/>
</dbReference>
<feature type="domain" description="Carrier" evidence="6">
    <location>
        <begin position="1010"/>
        <end position="1086"/>
    </location>
</feature>
<dbReference type="Pfam" id="PF00501">
    <property type="entry name" value="AMP-binding"/>
    <property type="match status" value="1"/>
</dbReference>
<reference evidence="7 8" key="1">
    <citation type="submission" date="2019-04" db="EMBL/GenBank/DDBJ databases">
        <title>Friends and foes A comparative genomics study of 23 Aspergillus species from section Flavi.</title>
        <authorList>
            <consortium name="DOE Joint Genome Institute"/>
            <person name="Kjaerbolling I."/>
            <person name="Vesth T."/>
            <person name="Frisvad J.C."/>
            <person name="Nybo J.L."/>
            <person name="Theobald S."/>
            <person name="Kildgaard S."/>
            <person name="Isbrandt T."/>
            <person name="Kuo A."/>
            <person name="Sato A."/>
            <person name="Lyhne E.K."/>
            <person name="Kogle M.E."/>
            <person name="Wiebenga A."/>
            <person name="Kun R.S."/>
            <person name="Lubbers R.J."/>
            <person name="Makela M.R."/>
            <person name="Barry K."/>
            <person name="Chovatia M."/>
            <person name="Clum A."/>
            <person name="Daum C."/>
            <person name="Haridas S."/>
            <person name="He G."/>
            <person name="LaButti K."/>
            <person name="Lipzen A."/>
            <person name="Mondo S."/>
            <person name="Riley R."/>
            <person name="Salamov A."/>
            <person name="Simmons B.A."/>
            <person name="Magnuson J.K."/>
            <person name="Henrissat B."/>
            <person name="Mortensen U.H."/>
            <person name="Larsen T.O."/>
            <person name="Devries R.P."/>
            <person name="Grigoriev I.V."/>
            <person name="Machida M."/>
            <person name="Baker S.E."/>
            <person name="Andersen M.R."/>
        </authorList>
    </citation>
    <scope>NUCLEOTIDE SEQUENCE [LARGE SCALE GENOMIC DNA]</scope>
    <source>
        <strain evidence="7 8">CBS 151.66</strain>
    </source>
</reference>
<evidence type="ECO:0000313" key="8">
    <source>
        <dbReference type="Proteomes" id="UP000326565"/>
    </source>
</evidence>
<keyword evidence="3" id="KW-0597">Phosphoprotein</keyword>
<dbReference type="InterPro" id="IPR006162">
    <property type="entry name" value="Ppantetheine_attach_site"/>
</dbReference>
<dbReference type="GO" id="GO:0044550">
    <property type="term" value="P:secondary metabolite biosynthetic process"/>
    <property type="evidence" value="ECO:0007669"/>
    <property type="project" value="TreeGrafter"/>
</dbReference>
<keyword evidence="8" id="KW-1185">Reference proteome</keyword>
<dbReference type="SUPFAM" id="SSF56801">
    <property type="entry name" value="Acetyl-CoA synthetase-like"/>
    <property type="match status" value="1"/>
</dbReference>
<dbReference type="InterPro" id="IPR036736">
    <property type="entry name" value="ACP-like_sf"/>
</dbReference>
<dbReference type="InterPro" id="IPR042099">
    <property type="entry name" value="ANL_N_sf"/>
</dbReference>
<dbReference type="InterPro" id="IPR001242">
    <property type="entry name" value="Condensation_dom"/>
</dbReference>
<evidence type="ECO:0000256" key="2">
    <source>
        <dbReference type="ARBA" id="ARBA00022450"/>
    </source>
</evidence>
<dbReference type="OrthoDB" id="416786at2759"/>
<dbReference type="GO" id="GO:0016874">
    <property type="term" value="F:ligase activity"/>
    <property type="evidence" value="ECO:0007669"/>
    <property type="project" value="UniProtKB-KW"/>
</dbReference>
<dbReference type="PROSITE" id="PS50075">
    <property type="entry name" value="CARRIER"/>
    <property type="match status" value="3"/>
</dbReference>
<dbReference type="SMART" id="SM01294">
    <property type="entry name" value="PKS_PP_betabranch"/>
    <property type="match status" value="1"/>
</dbReference>
<gene>
    <name evidence="7" type="ORF">BDV29DRAFT_159597</name>
</gene>
<dbReference type="Gene3D" id="3.30.559.30">
    <property type="entry name" value="Nonribosomal peptide synthetase, condensation domain"/>
    <property type="match status" value="4"/>
</dbReference>
<comment type="similarity">
    <text evidence="5">Belongs to the NRP synthetase family.</text>
</comment>
<name>A0A5N5WRU9_9EURO</name>
<dbReference type="InterPro" id="IPR045851">
    <property type="entry name" value="AMP-bd_C_sf"/>
</dbReference>
<proteinExistence type="inferred from homology"/>
<dbReference type="GO" id="GO:0031177">
    <property type="term" value="F:phosphopantetheine binding"/>
    <property type="evidence" value="ECO:0007669"/>
    <property type="project" value="InterPro"/>
</dbReference>
<dbReference type="Pfam" id="PF00550">
    <property type="entry name" value="PP-binding"/>
    <property type="match status" value="3"/>
</dbReference>
<keyword evidence="4" id="KW-0436">Ligase</keyword>
<dbReference type="Pfam" id="PF00668">
    <property type="entry name" value="Condensation"/>
    <property type="match status" value="3"/>
</dbReference>
<feature type="domain" description="Carrier" evidence="6">
    <location>
        <begin position="1561"/>
        <end position="1637"/>
    </location>
</feature>
<dbReference type="PROSITE" id="PS00012">
    <property type="entry name" value="PHOSPHOPANTETHEINE"/>
    <property type="match status" value="2"/>
</dbReference>
<feature type="domain" description="Carrier" evidence="6">
    <location>
        <begin position="2107"/>
        <end position="2183"/>
    </location>
</feature>
<evidence type="ECO:0000313" key="7">
    <source>
        <dbReference type="EMBL" id="KAB8071298.1"/>
    </source>
</evidence>
<dbReference type="EMBL" id="ML732276">
    <property type="protein sequence ID" value="KAB8071298.1"/>
    <property type="molecule type" value="Genomic_DNA"/>
</dbReference>
<evidence type="ECO:0000256" key="3">
    <source>
        <dbReference type="ARBA" id="ARBA00022553"/>
    </source>
</evidence>
<comment type="pathway">
    <text evidence="1">Siderophore biosynthesis.</text>
</comment>